<dbReference type="AlphaFoldDB" id="A0A0J6FW07"/>
<dbReference type="Proteomes" id="UP000054567">
    <property type="component" value="Unassembled WGS sequence"/>
</dbReference>
<evidence type="ECO:0000313" key="1">
    <source>
        <dbReference type="EMBL" id="KMM73384.1"/>
    </source>
</evidence>
<organism evidence="1 2">
    <name type="scientific">Coccidioides posadasii RMSCC 3488</name>
    <dbReference type="NCBI Taxonomy" id="454284"/>
    <lineage>
        <taxon>Eukaryota</taxon>
        <taxon>Fungi</taxon>
        <taxon>Dikarya</taxon>
        <taxon>Ascomycota</taxon>
        <taxon>Pezizomycotina</taxon>
        <taxon>Eurotiomycetes</taxon>
        <taxon>Eurotiomycetidae</taxon>
        <taxon>Onygenales</taxon>
        <taxon>Onygenaceae</taxon>
        <taxon>Coccidioides</taxon>
    </lineage>
</organism>
<gene>
    <name evidence="1" type="ORF">CPAG_09673</name>
</gene>
<reference evidence="2" key="3">
    <citation type="journal article" date="2010" name="Genome Res.">
        <title>Population genomic sequencing of Coccidioides fungi reveals recent hybridization and transposon control.</title>
        <authorList>
            <person name="Neafsey D.E."/>
            <person name="Barker B.M."/>
            <person name="Sharpton T.J."/>
            <person name="Stajich J.E."/>
            <person name="Park D.J."/>
            <person name="Whiston E."/>
            <person name="Hung C.-Y."/>
            <person name="McMahan C."/>
            <person name="White J."/>
            <person name="Sykes S."/>
            <person name="Heiman D."/>
            <person name="Young S."/>
            <person name="Zeng Q."/>
            <person name="Abouelleil A."/>
            <person name="Aftuck L."/>
            <person name="Bessette D."/>
            <person name="Brown A."/>
            <person name="FitzGerald M."/>
            <person name="Lui A."/>
            <person name="Macdonald J.P."/>
            <person name="Priest M."/>
            <person name="Orbach M.J."/>
            <person name="Galgiani J.N."/>
            <person name="Kirkland T.N."/>
            <person name="Cole G.T."/>
            <person name="Birren B.W."/>
            <person name="Henn M.R."/>
            <person name="Taylor J.W."/>
            <person name="Rounsley S.D."/>
        </authorList>
    </citation>
    <scope>NUCLEOTIDE SEQUENCE [LARGE SCALE GENOMIC DNA]</scope>
    <source>
        <strain evidence="2">RMSCC 3488</strain>
    </source>
</reference>
<dbReference type="VEuPathDB" id="FungiDB:CPAG_09673"/>
<protein>
    <submittedName>
        <fullName evidence="1">Uncharacterized protein</fullName>
    </submittedName>
</protein>
<reference evidence="2" key="2">
    <citation type="journal article" date="2009" name="Genome Res.">
        <title>Comparative genomic analyses of the human fungal pathogens Coccidioides and their relatives.</title>
        <authorList>
            <person name="Sharpton T.J."/>
            <person name="Stajich J.E."/>
            <person name="Rounsley S.D."/>
            <person name="Gardner M.J."/>
            <person name="Wortman J.R."/>
            <person name="Jordar V.S."/>
            <person name="Maiti R."/>
            <person name="Kodira C.D."/>
            <person name="Neafsey D.E."/>
            <person name="Zeng Q."/>
            <person name="Hung C.-Y."/>
            <person name="McMahan C."/>
            <person name="Muszewska A."/>
            <person name="Grynberg M."/>
            <person name="Mandel M.A."/>
            <person name="Kellner E.M."/>
            <person name="Barker B.M."/>
            <person name="Galgiani J.N."/>
            <person name="Orbach M.J."/>
            <person name="Kirkland T.N."/>
            <person name="Cole G.T."/>
            <person name="Henn M.R."/>
            <person name="Birren B.W."/>
            <person name="Taylor J.W."/>
        </authorList>
    </citation>
    <scope>NUCLEOTIDE SEQUENCE [LARGE SCALE GENOMIC DNA]</scope>
    <source>
        <strain evidence="2">RMSCC 3488</strain>
    </source>
</reference>
<sequence length="138" mass="15243">MQVTQASVVPELITEYEPCFNDVLRDVEKRGSKDCRRGLGKSTSGALPLQVSAMEIEELENDETPWAQGVDLIDDFINKTACPEYGTSKARLAKGVKRLLSCDEERAGAKGIAQSICLLWIRHRADRGTTGYFYISGS</sequence>
<reference evidence="1 2" key="1">
    <citation type="submission" date="2007-06" db="EMBL/GenBank/DDBJ databases">
        <title>The Genome Sequence of Coccidioides posadasii RMSCC_3488.</title>
        <authorList>
            <consortium name="Coccidioides Genome Resources Consortium"/>
            <consortium name="The Broad Institute Genome Sequencing Platform"/>
            <person name="Henn M.R."/>
            <person name="Sykes S."/>
            <person name="Young S."/>
            <person name="Jaffe D."/>
            <person name="Berlin A."/>
            <person name="Alvarez P."/>
            <person name="Butler J."/>
            <person name="Gnerre S."/>
            <person name="Grabherr M."/>
            <person name="Mauceli E."/>
            <person name="Brockman W."/>
            <person name="Kodira C."/>
            <person name="Alvarado L."/>
            <person name="Zeng Q."/>
            <person name="Crawford M."/>
            <person name="Antoine C."/>
            <person name="Devon K."/>
            <person name="Galgiani J."/>
            <person name="Orsborn K."/>
            <person name="Lewis M.L."/>
            <person name="Nusbaum C."/>
            <person name="Galagan J."/>
            <person name="Birren B."/>
        </authorList>
    </citation>
    <scope>NUCLEOTIDE SEQUENCE [LARGE SCALE GENOMIC DNA]</scope>
    <source>
        <strain evidence="1 2">RMSCC 3488</strain>
    </source>
</reference>
<proteinExistence type="predicted"/>
<dbReference type="EMBL" id="DS268114">
    <property type="protein sequence ID" value="KMM73384.1"/>
    <property type="molecule type" value="Genomic_DNA"/>
</dbReference>
<name>A0A0J6FW07_COCPO</name>
<accession>A0A0J6FW07</accession>
<evidence type="ECO:0000313" key="2">
    <source>
        <dbReference type="Proteomes" id="UP000054567"/>
    </source>
</evidence>